<evidence type="ECO:0000313" key="4">
    <source>
        <dbReference type="RefSeq" id="XP_060667380.1"/>
    </source>
</evidence>
<feature type="chain" id="PRO_5045391839" evidence="2">
    <location>
        <begin position="20"/>
        <end position="95"/>
    </location>
</feature>
<dbReference type="RefSeq" id="XP_060667380.1">
    <property type="nucleotide sequence ID" value="XM_060811397.1"/>
</dbReference>
<protein>
    <submittedName>
        <fullName evidence="4">Uncharacterized protein LOC107435782 isoform X1</fullName>
    </submittedName>
</protein>
<evidence type="ECO:0000313" key="3">
    <source>
        <dbReference type="Proteomes" id="UP001652623"/>
    </source>
</evidence>
<feature type="compositionally biased region" description="Basic residues" evidence="1">
    <location>
        <begin position="56"/>
        <end position="69"/>
    </location>
</feature>
<accession>A0ABM3ZSC6</accession>
<reference evidence="4" key="1">
    <citation type="submission" date="2025-08" db="UniProtKB">
        <authorList>
            <consortium name="RefSeq"/>
        </authorList>
    </citation>
    <scope>IDENTIFICATION</scope>
    <source>
        <tissue evidence="4">Seedling</tissue>
    </source>
</reference>
<keyword evidence="2" id="KW-0732">Signal</keyword>
<evidence type="ECO:0000256" key="2">
    <source>
        <dbReference type="SAM" id="SignalP"/>
    </source>
</evidence>
<feature type="signal peptide" evidence="2">
    <location>
        <begin position="1"/>
        <end position="19"/>
    </location>
</feature>
<name>A0ABM3ZSC6_ZIZJJ</name>
<keyword evidence="3" id="KW-1185">Reference proteome</keyword>
<evidence type="ECO:0000256" key="1">
    <source>
        <dbReference type="SAM" id="MobiDB-lite"/>
    </source>
</evidence>
<proteinExistence type="predicted"/>
<dbReference type="GeneID" id="107435782"/>
<feature type="region of interest" description="Disordered" evidence="1">
    <location>
        <begin position="46"/>
        <end position="76"/>
    </location>
</feature>
<dbReference type="Proteomes" id="UP001652623">
    <property type="component" value="Chromosome 9"/>
</dbReference>
<sequence>MCWLLVWAIVFIYGTLVVASVCSVGWAQRGTHLAVGTSNGKVQRASSRMKMGWRSGPRRSHSPVNRRKQSSIGQDGLKDACSVNDYVLFHYISNL</sequence>
<organism evidence="3 4">
    <name type="scientific">Ziziphus jujuba</name>
    <name type="common">Chinese jujube</name>
    <name type="synonym">Ziziphus sativa</name>
    <dbReference type="NCBI Taxonomy" id="326968"/>
    <lineage>
        <taxon>Eukaryota</taxon>
        <taxon>Viridiplantae</taxon>
        <taxon>Streptophyta</taxon>
        <taxon>Embryophyta</taxon>
        <taxon>Tracheophyta</taxon>
        <taxon>Spermatophyta</taxon>
        <taxon>Magnoliopsida</taxon>
        <taxon>eudicotyledons</taxon>
        <taxon>Gunneridae</taxon>
        <taxon>Pentapetalae</taxon>
        <taxon>rosids</taxon>
        <taxon>fabids</taxon>
        <taxon>Rosales</taxon>
        <taxon>Rhamnaceae</taxon>
        <taxon>Paliureae</taxon>
        <taxon>Ziziphus</taxon>
    </lineage>
</organism>
<gene>
    <name evidence="4" type="primary">LOC107435782</name>
</gene>